<proteinExistence type="inferred from homology"/>
<protein>
    <submittedName>
        <fullName evidence="5">Restriction endonuclease subunit S</fullName>
    </submittedName>
</protein>
<evidence type="ECO:0000256" key="1">
    <source>
        <dbReference type="ARBA" id="ARBA00010923"/>
    </source>
</evidence>
<comment type="caution">
    <text evidence="5">The sequence shown here is derived from an EMBL/GenBank/DDBJ whole genome shotgun (WGS) entry which is preliminary data.</text>
</comment>
<dbReference type="GeneID" id="78009278"/>
<dbReference type="Gene3D" id="3.90.220.20">
    <property type="entry name" value="DNA methylase specificity domains"/>
    <property type="match status" value="2"/>
</dbReference>
<organism evidence="5 6">
    <name type="scientific">Halobacillus litoralis</name>
    <dbReference type="NCBI Taxonomy" id="45668"/>
    <lineage>
        <taxon>Bacteria</taxon>
        <taxon>Bacillati</taxon>
        <taxon>Bacillota</taxon>
        <taxon>Bacilli</taxon>
        <taxon>Bacillales</taxon>
        <taxon>Bacillaceae</taxon>
        <taxon>Halobacillus</taxon>
    </lineage>
</organism>
<evidence type="ECO:0000313" key="6">
    <source>
        <dbReference type="Proteomes" id="UP000450457"/>
    </source>
</evidence>
<dbReference type="PANTHER" id="PTHR30408">
    <property type="entry name" value="TYPE-1 RESTRICTION ENZYME ECOKI SPECIFICITY PROTEIN"/>
    <property type="match status" value="1"/>
</dbReference>
<evidence type="ECO:0000313" key="5">
    <source>
        <dbReference type="EMBL" id="MYL73070.1"/>
    </source>
</evidence>
<sequence length="417" mass="47409">MKCKIGDICKVNVHTLKKNNLPKEIYYLDTSSVTEGHFQKPNKLTIGKDNVPSRARRKVKKNDIVYSTVRPIQRHYGFIRESEEHLIVSTGFAVLTPDETVVDPYYLYCFLTLNPNIELLQAIAENSTSAYPSIKPRDISELEIELPNLDTQKSISIFLRSINEKIDLNNQITSNLEELSKNLFKNWFIDFEFPNEGGEPYRSSGGKMVESELGWIPAGWEVSKVKDVAQNVGKNVKISEIDNETPYIGLEHMPRASVALSSWETSEKVNSNKKSYKKKDILFGKLRPYFKKVGIAPTNGICSTDILVINSIKAEHFSFLVCLLTQDKFIEYCNQTSTGTRMPRAGWQAMGDYKLALPPIELASKFEDLLNPFFDQILSLIYQNKKLEGIRKSLIPRLLSGEIVINEESEEVENVLV</sequence>
<name>A0A845FGG1_9BACI</name>
<gene>
    <name evidence="5" type="ORF">GLW00_19835</name>
</gene>
<dbReference type="SUPFAM" id="SSF116734">
    <property type="entry name" value="DNA methylase specificity domain"/>
    <property type="match status" value="2"/>
</dbReference>
<dbReference type="EMBL" id="WMFA01000017">
    <property type="protein sequence ID" value="MYL73070.1"/>
    <property type="molecule type" value="Genomic_DNA"/>
</dbReference>
<evidence type="ECO:0000256" key="3">
    <source>
        <dbReference type="ARBA" id="ARBA00023125"/>
    </source>
</evidence>
<keyword evidence="5" id="KW-0378">Hydrolase</keyword>
<keyword evidence="3" id="KW-0238">DNA-binding</keyword>
<dbReference type="Pfam" id="PF01420">
    <property type="entry name" value="Methylase_S"/>
    <property type="match status" value="2"/>
</dbReference>
<keyword evidence="2" id="KW-0680">Restriction system</keyword>
<keyword evidence="5" id="KW-0540">Nuclease</keyword>
<keyword evidence="5" id="KW-0255">Endonuclease</keyword>
<reference evidence="5 6" key="1">
    <citation type="submission" date="2019-11" db="EMBL/GenBank/DDBJ databases">
        <title>Genome sequences of 17 halophilic strains isolated from different environments.</title>
        <authorList>
            <person name="Furrow R.E."/>
        </authorList>
    </citation>
    <scope>NUCLEOTIDE SEQUENCE [LARGE SCALE GENOMIC DNA]</scope>
    <source>
        <strain evidence="5 6">SL-4</strain>
    </source>
</reference>
<evidence type="ECO:0000259" key="4">
    <source>
        <dbReference type="Pfam" id="PF01420"/>
    </source>
</evidence>
<comment type="similarity">
    <text evidence="1">Belongs to the type-I restriction system S methylase family.</text>
</comment>
<dbReference type="OrthoDB" id="9795776at2"/>
<dbReference type="Proteomes" id="UP000450457">
    <property type="component" value="Unassembled WGS sequence"/>
</dbReference>
<dbReference type="GO" id="GO:0004519">
    <property type="term" value="F:endonuclease activity"/>
    <property type="evidence" value="ECO:0007669"/>
    <property type="project" value="UniProtKB-KW"/>
</dbReference>
<dbReference type="InterPro" id="IPR044946">
    <property type="entry name" value="Restrct_endonuc_typeI_TRD_sf"/>
</dbReference>
<dbReference type="GO" id="GO:0009307">
    <property type="term" value="P:DNA restriction-modification system"/>
    <property type="evidence" value="ECO:0007669"/>
    <property type="project" value="UniProtKB-KW"/>
</dbReference>
<dbReference type="InterPro" id="IPR052021">
    <property type="entry name" value="Type-I_RS_S_subunit"/>
</dbReference>
<feature type="domain" description="Type I restriction modification DNA specificity" evidence="4">
    <location>
        <begin position="217"/>
        <end position="375"/>
    </location>
</feature>
<dbReference type="InterPro" id="IPR000055">
    <property type="entry name" value="Restrct_endonuc_typeI_TRD"/>
</dbReference>
<dbReference type="AlphaFoldDB" id="A0A845FGG1"/>
<feature type="domain" description="Type I restriction modification DNA specificity" evidence="4">
    <location>
        <begin position="3"/>
        <end position="177"/>
    </location>
</feature>
<evidence type="ECO:0000256" key="2">
    <source>
        <dbReference type="ARBA" id="ARBA00022747"/>
    </source>
</evidence>
<dbReference type="RefSeq" id="WP_160916932.1">
    <property type="nucleotide sequence ID" value="NZ_WMFA01000017.1"/>
</dbReference>
<accession>A0A845FGG1</accession>
<dbReference type="PANTHER" id="PTHR30408:SF13">
    <property type="entry name" value="TYPE I RESTRICTION ENZYME HINDI SPECIFICITY SUBUNIT"/>
    <property type="match status" value="1"/>
</dbReference>
<dbReference type="GO" id="GO:0003677">
    <property type="term" value="F:DNA binding"/>
    <property type="evidence" value="ECO:0007669"/>
    <property type="project" value="UniProtKB-KW"/>
</dbReference>